<dbReference type="GO" id="GO:0030134">
    <property type="term" value="C:COPII-coated ER to Golgi transport vesicle"/>
    <property type="evidence" value="ECO:0007669"/>
    <property type="project" value="TreeGrafter"/>
</dbReference>
<dbReference type="PANTHER" id="PTHR10984">
    <property type="entry name" value="ENDOPLASMIC RETICULUM-GOLGI INTERMEDIATE COMPARTMENT PROTEIN"/>
    <property type="match status" value="1"/>
</dbReference>
<dbReference type="RefSeq" id="XP_013902524.1">
    <property type="nucleotide sequence ID" value="XM_014047070.1"/>
</dbReference>
<keyword evidence="1" id="KW-0472">Membrane</keyword>
<evidence type="ECO:0000256" key="1">
    <source>
        <dbReference type="SAM" id="Phobius"/>
    </source>
</evidence>
<dbReference type="PANTHER" id="PTHR10984:SF37">
    <property type="entry name" value="PROTEIN DISULFIDE-ISOMERASE 5-3"/>
    <property type="match status" value="1"/>
</dbReference>
<feature type="domain" description="Endoplasmic reticulum vesicle transporter C-terminal" evidence="2">
    <location>
        <begin position="2"/>
        <end position="167"/>
    </location>
</feature>
<evidence type="ECO:0000313" key="3">
    <source>
        <dbReference type="EMBL" id="KIZ03505.1"/>
    </source>
</evidence>
<keyword evidence="1" id="KW-0812">Transmembrane</keyword>
<gene>
    <name evidence="3" type="ORF">MNEG_4457</name>
</gene>
<keyword evidence="1" id="KW-1133">Transmembrane helix</keyword>
<accession>A0A0D2MKP8</accession>
<protein>
    <recommendedName>
        <fullName evidence="2">Endoplasmic reticulum vesicle transporter C-terminal domain-containing protein</fullName>
    </recommendedName>
</protein>
<dbReference type="Pfam" id="PF07970">
    <property type="entry name" value="COPIIcoated_ERV"/>
    <property type="match status" value="1"/>
</dbReference>
<dbReference type="EMBL" id="KK100838">
    <property type="protein sequence ID" value="KIZ03505.1"/>
    <property type="molecule type" value="Genomic_DNA"/>
</dbReference>
<proteinExistence type="predicted"/>
<dbReference type="GeneID" id="25737334"/>
<dbReference type="KEGG" id="mng:MNEG_4457"/>
<keyword evidence="4" id="KW-1185">Reference proteome</keyword>
<name>A0A0D2MKP8_9CHLO</name>
<organism evidence="3 4">
    <name type="scientific">Monoraphidium neglectum</name>
    <dbReference type="NCBI Taxonomy" id="145388"/>
    <lineage>
        <taxon>Eukaryota</taxon>
        <taxon>Viridiplantae</taxon>
        <taxon>Chlorophyta</taxon>
        <taxon>core chlorophytes</taxon>
        <taxon>Chlorophyceae</taxon>
        <taxon>CS clade</taxon>
        <taxon>Sphaeropleales</taxon>
        <taxon>Selenastraceae</taxon>
        <taxon>Monoraphidium</taxon>
    </lineage>
</organism>
<sequence>MAGFALVKKVPGTLHFTARAEGHSFDHAWMNMTHLVHQFYFGSKPSPRKLWELKKLHPGGLTTDWLDKMHDQLFFSDSAQHTHEHYIQVVTTTIEPNHRVKGTWYDSYEYTVHSHTYISDNTPSAKFTYDMSPIQVVVKVKPRQWYHFLTTTCAIIGGVFTVAGIIDSLLYNTLKFTRKIDLGKQG</sequence>
<dbReference type="InterPro" id="IPR045888">
    <property type="entry name" value="Erv"/>
</dbReference>
<evidence type="ECO:0000259" key="2">
    <source>
        <dbReference type="Pfam" id="PF07970"/>
    </source>
</evidence>
<evidence type="ECO:0000313" key="4">
    <source>
        <dbReference type="Proteomes" id="UP000054498"/>
    </source>
</evidence>
<reference evidence="3 4" key="1">
    <citation type="journal article" date="2013" name="BMC Genomics">
        <title>Reconstruction of the lipid metabolism for the microalga Monoraphidium neglectum from its genome sequence reveals characteristics suitable for biofuel production.</title>
        <authorList>
            <person name="Bogen C."/>
            <person name="Al-Dilaimi A."/>
            <person name="Albersmeier A."/>
            <person name="Wichmann J."/>
            <person name="Grundmann M."/>
            <person name="Rupp O."/>
            <person name="Lauersen K.J."/>
            <person name="Blifernez-Klassen O."/>
            <person name="Kalinowski J."/>
            <person name="Goesmann A."/>
            <person name="Mussgnug J.H."/>
            <person name="Kruse O."/>
        </authorList>
    </citation>
    <scope>NUCLEOTIDE SEQUENCE [LARGE SCALE GENOMIC DNA]</scope>
    <source>
        <strain evidence="3 4">SAG 48.87</strain>
    </source>
</reference>
<dbReference type="STRING" id="145388.A0A0D2MKP8"/>
<dbReference type="GO" id="GO:0005783">
    <property type="term" value="C:endoplasmic reticulum"/>
    <property type="evidence" value="ECO:0007669"/>
    <property type="project" value="TreeGrafter"/>
</dbReference>
<dbReference type="AlphaFoldDB" id="A0A0D2MKP8"/>
<feature type="transmembrane region" description="Helical" evidence="1">
    <location>
        <begin position="145"/>
        <end position="170"/>
    </location>
</feature>
<dbReference type="Proteomes" id="UP000054498">
    <property type="component" value="Unassembled WGS sequence"/>
</dbReference>
<dbReference type="OrthoDB" id="72053at2759"/>
<dbReference type="InterPro" id="IPR012936">
    <property type="entry name" value="Erv_C"/>
</dbReference>